<evidence type="ECO:0000313" key="1">
    <source>
        <dbReference type="EMBL" id="GER54157.1"/>
    </source>
</evidence>
<proteinExistence type="predicted"/>
<sequence length="236" mass="26453">MEVFNKSGLGKRIPDILATHSYRAGEEKSMREMLMAMQRQALLEQAEAERNAYSQNSIEKDHHIQEPIITVKKVETGATHLLPKTFRLVVVVGEEPKSNLELLKEDCKSAVFDAERGRARLSNNQHKWSMYVMTTKRDTFSCVECSPDSLISSINSSGDDMVIFPPPFPNFITMFMAFILPSSANLVRFLASSNSNSLTFIAPSISFMTSSNREQVPALISTLRPLAYSTMGPHIF</sequence>
<dbReference type="EMBL" id="BKCP01010959">
    <property type="protein sequence ID" value="GER54157.1"/>
    <property type="molecule type" value="Genomic_DNA"/>
</dbReference>
<protein>
    <submittedName>
        <fullName evidence="1">4-hydroxy-3-methylbut-2-enyl diphosphatesynthase</fullName>
    </submittedName>
</protein>
<accession>A0A5A7RC07</accession>
<gene>
    <name evidence="1" type="ORF">STAS_31723</name>
</gene>
<keyword evidence="2" id="KW-1185">Reference proteome</keyword>
<organism evidence="1 2">
    <name type="scientific">Striga asiatica</name>
    <name type="common">Asiatic witchweed</name>
    <name type="synonym">Buchnera asiatica</name>
    <dbReference type="NCBI Taxonomy" id="4170"/>
    <lineage>
        <taxon>Eukaryota</taxon>
        <taxon>Viridiplantae</taxon>
        <taxon>Streptophyta</taxon>
        <taxon>Embryophyta</taxon>
        <taxon>Tracheophyta</taxon>
        <taxon>Spermatophyta</taxon>
        <taxon>Magnoliopsida</taxon>
        <taxon>eudicotyledons</taxon>
        <taxon>Gunneridae</taxon>
        <taxon>Pentapetalae</taxon>
        <taxon>asterids</taxon>
        <taxon>lamiids</taxon>
        <taxon>Lamiales</taxon>
        <taxon>Orobanchaceae</taxon>
        <taxon>Buchnereae</taxon>
        <taxon>Striga</taxon>
    </lineage>
</organism>
<evidence type="ECO:0000313" key="2">
    <source>
        <dbReference type="Proteomes" id="UP000325081"/>
    </source>
</evidence>
<comment type="caution">
    <text evidence="1">The sequence shown here is derived from an EMBL/GenBank/DDBJ whole genome shotgun (WGS) entry which is preliminary data.</text>
</comment>
<dbReference type="AlphaFoldDB" id="A0A5A7RC07"/>
<name>A0A5A7RC07_STRAF</name>
<dbReference type="Proteomes" id="UP000325081">
    <property type="component" value="Unassembled WGS sequence"/>
</dbReference>
<reference evidence="2" key="1">
    <citation type="journal article" date="2019" name="Curr. Biol.">
        <title>Genome Sequence of Striga asiatica Provides Insight into the Evolution of Plant Parasitism.</title>
        <authorList>
            <person name="Yoshida S."/>
            <person name="Kim S."/>
            <person name="Wafula E.K."/>
            <person name="Tanskanen J."/>
            <person name="Kim Y.M."/>
            <person name="Honaas L."/>
            <person name="Yang Z."/>
            <person name="Spallek T."/>
            <person name="Conn C.E."/>
            <person name="Ichihashi Y."/>
            <person name="Cheong K."/>
            <person name="Cui S."/>
            <person name="Der J.P."/>
            <person name="Gundlach H."/>
            <person name="Jiao Y."/>
            <person name="Hori C."/>
            <person name="Ishida J.K."/>
            <person name="Kasahara H."/>
            <person name="Kiba T."/>
            <person name="Kim M.S."/>
            <person name="Koo N."/>
            <person name="Laohavisit A."/>
            <person name="Lee Y.H."/>
            <person name="Lumba S."/>
            <person name="McCourt P."/>
            <person name="Mortimer J.C."/>
            <person name="Mutuku J.M."/>
            <person name="Nomura T."/>
            <person name="Sasaki-Sekimoto Y."/>
            <person name="Seto Y."/>
            <person name="Wang Y."/>
            <person name="Wakatake T."/>
            <person name="Sakakibara H."/>
            <person name="Demura T."/>
            <person name="Yamaguchi S."/>
            <person name="Yoneyama K."/>
            <person name="Manabe R.I."/>
            <person name="Nelson D.C."/>
            <person name="Schulman A.H."/>
            <person name="Timko M.P."/>
            <person name="dePamphilis C.W."/>
            <person name="Choi D."/>
            <person name="Shirasu K."/>
        </authorList>
    </citation>
    <scope>NUCLEOTIDE SEQUENCE [LARGE SCALE GENOMIC DNA]</scope>
    <source>
        <strain evidence="2">cv. UVA1</strain>
    </source>
</reference>